<evidence type="ECO:0000256" key="2">
    <source>
        <dbReference type="ARBA" id="ARBA00009226"/>
    </source>
</evidence>
<dbReference type="RefSeq" id="WP_349243517.1">
    <property type="nucleotide sequence ID" value="NZ_JASCXX010000003.1"/>
</dbReference>
<reference evidence="10" key="1">
    <citation type="submission" date="2023-05" db="EMBL/GenBank/DDBJ databases">
        <title>Anaerotaeda fermentans gen. nov., sp. nov., a novel anaerobic planctomycete of the new family within the order Sedimentisphaerales isolated from Taman Peninsula, Russia.</title>
        <authorList>
            <person name="Khomyakova M.A."/>
            <person name="Merkel A.Y."/>
            <person name="Slobodkin A.I."/>
        </authorList>
    </citation>
    <scope>NUCLEOTIDE SEQUENCE</scope>
    <source>
        <strain evidence="10">M17dextr</strain>
    </source>
</reference>
<proteinExistence type="inferred from homology"/>
<dbReference type="GO" id="GO:0006935">
    <property type="term" value="P:chemotaxis"/>
    <property type="evidence" value="ECO:0007669"/>
    <property type="project" value="UniProtKB-KW"/>
</dbReference>
<evidence type="ECO:0000313" key="10">
    <source>
        <dbReference type="EMBL" id="MDI6448107.1"/>
    </source>
</evidence>
<keyword evidence="6" id="KW-0283">Flagellar rotation</keyword>
<dbReference type="GO" id="GO:0003774">
    <property type="term" value="F:cytoskeletal motor activity"/>
    <property type="evidence" value="ECO:0007669"/>
    <property type="project" value="InterPro"/>
</dbReference>
<evidence type="ECO:0000256" key="5">
    <source>
        <dbReference type="ARBA" id="ARBA00022500"/>
    </source>
</evidence>
<dbReference type="Pfam" id="PF01052">
    <property type="entry name" value="FliMN_C"/>
    <property type="match status" value="1"/>
</dbReference>
<sequence>MPETAEAPTQNDEKTQAQSVEFPQAPEGEVTASSGQLDLLLDMDVSVTVALGATQVPVRRLLQLGPGAVLKLEKPIEAPVDLYLKDSKFAEAEVVVVDNRFAVRIKTITGAGVAASASES</sequence>
<keyword evidence="10" id="KW-0969">Cilium</keyword>
<name>A0AAW6TUG9_9BACT</name>
<dbReference type="InterPro" id="IPR001543">
    <property type="entry name" value="FliN-like_C"/>
</dbReference>
<gene>
    <name evidence="10" type="ORF">QJ522_03535</name>
</gene>
<protein>
    <recommendedName>
        <fullName evidence="3">Flagellar motor switch protein FliN</fullName>
    </recommendedName>
</protein>
<dbReference type="InterPro" id="IPR001172">
    <property type="entry name" value="FliN_T3SS_HrcQb"/>
</dbReference>
<dbReference type="PRINTS" id="PR00956">
    <property type="entry name" value="FLGMOTORFLIN"/>
</dbReference>
<dbReference type="GO" id="GO:0005886">
    <property type="term" value="C:plasma membrane"/>
    <property type="evidence" value="ECO:0007669"/>
    <property type="project" value="UniProtKB-SubCell"/>
</dbReference>
<dbReference type="InterPro" id="IPR051469">
    <property type="entry name" value="FliN/MopA/SpaO"/>
</dbReference>
<dbReference type="SUPFAM" id="SSF101801">
    <property type="entry name" value="Surface presentation of antigens (SPOA)"/>
    <property type="match status" value="1"/>
</dbReference>
<comment type="caution">
    <text evidence="10">The sequence shown here is derived from an EMBL/GenBank/DDBJ whole genome shotgun (WGS) entry which is preliminary data.</text>
</comment>
<feature type="domain" description="Flagellar motor switch protein FliN-like C-terminal" evidence="9">
    <location>
        <begin position="39"/>
        <end position="108"/>
    </location>
</feature>
<dbReference type="AlphaFoldDB" id="A0AAW6TUG9"/>
<keyword evidence="4" id="KW-1003">Cell membrane</keyword>
<evidence type="ECO:0000313" key="11">
    <source>
        <dbReference type="Proteomes" id="UP001431776"/>
    </source>
</evidence>
<dbReference type="Proteomes" id="UP001431776">
    <property type="component" value="Unassembled WGS sequence"/>
</dbReference>
<evidence type="ECO:0000259" key="9">
    <source>
        <dbReference type="Pfam" id="PF01052"/>
    </source>
</evidence>
<dbReference type="InterPro" id="IPR036429">
    <property type="entry name" value="SpoA-like_sf"/>
</dbReference>
<evidence type="ECO:0000256" key="4">
    <source>
        <dbReference type="ARBA" id="ARBA00022475"/>
    </source>
</evidence>
<evidence type="ECO:0000256" key="8">
    <source>
        <dbReference type="SAM" id="MobiDB-lite"/>
    </source>
</evidence>
<evidence type="ECO:0000256" key="7">
    <source>
        <dbReference type="ARBA" id="ARBA00023136"/>
    </source>
</evidence>
<accession>A0AAW6TUG9</accession>
<organism evidence="10 11">
    <name type="scientific">Anaerobaca lacustris</name>
    <dbReference type="NCBI Taxonomy" id="3044600"/>
    <lineage>
        <taxon>Bacteria</taxon>
        <taxon>Pseudomonadati</taxon>
        <taxon>Planctomycetota</taxon>
        <taxon>Phycisphaerae</taxon>
        <taxon>Sedimentisphaerales</taxon>
        <taxon>Anaerobacaceae</taxon>
        <taxon>Anaerobaca</taxon>
    </lineage>
</organism>
<keyword evidence="10" id="KW-0282">Flagellum</keyword>
<keyword evidence="7" id="KW-0472">Membrane</keyword>
<keyword evidence="11" id="KW-1185">Reference proteome</keyword>
<feature type="region of interest" description="Disordered" evidence="8">
    <location>
        <begin position="1"/>
        <end position="33"/>
    </location>
</feature>
<keyword evidence="10" id="KW-0966">Cell projection</keyword>
<evidence type="ECO:0000256" key="3">
    <source>
        <dbReference type="ARBA" id="ARBA00021897"/>
    </source>
</evidence>
<keyword evidence="5" id="KW-0145">Chemotaxis</keyword>
<evidence type="ECO:0000256" key="1">
    <source>
        <dbReference type="ARBA" id="ARBA00004413"/>
    </source>
</evidence>
<dbReference type="Gene3D" id="2.30.330.10">
    <property type="entry name" value="SpoA-like"/>
    <property type="match status" value="1"/>
</dbReference>
<dbReference type="PANTHER" id="PTHR43484">
    <property type="match status" value="1"/>
</dbReference>
<dbReference type="EMBL" id="JASCXX010000003">
    <property type="protein sequence ID" value="MDI6448107.1"/>
    <property type="molecule type" value="Genomic_DNA"/>
</dbReference>
<dbReference type="GO" id="GO:0071973">
    <property type="term" value="P:bacterial-type flagellum-dependent cell motility"/>
    <property type="evidence" value="ECO:0007669"/>
    <property type="project" value="InterPro"/>
</dbReference>
<evidence type="ECO:0000256" key="6">
    <source>
        <dbReference type="ARBA" id="ARBA00022779"/>
    </source>
</evidence>
<dbReference type="PANTHER" id="PTHR43484:SF1">
    <property type="entry name" value="FLAGELLAR MOTOR SWITCH PROTEIN FLIN"/>
    <property type="match status" value="1"/>
</dbReference>
<dbReference type="GO" id="GO:0009425">
    <property type="term" value="C:bacterial-type flagellum basal body"/>
    <property type="evidence" value="ECO:0007669"/>
    <property type="project" value="InterPro"/>
</dbReference>
<comment type="subcellular location">
    <subcellularLocation>
        <location evidence="1">Cell membrane</location>
        <topology evidence="1">Peripheral membrane protein</topology>
        <orientation evidence="1">Cytoplasmic side</orientation>
    </subcellularLocation>
</comment>
<comment type="similarity">
    <text evidence="2">Belongs to the FliN/MopA/SpaO family.</text>
</comment>